<feature type="compositionally biased region" description="Basic residues" evidence="1">
    <location>
        <begin position="244"/>
        <end position="257"/>
    </location>
</feature>
<feature type="compositionally biased region" description="Low complexity" evidence="1">
    <location>
        <begin position="19"/>
        <end position="32"/>
    </location>
</feature>
<feature type="region of interest" description="Disordered" evidence="1">
    <location>
        <begin position="232"/>
        <end position="257"/>
    </location>
</feature>
<dbReference type="Proteomes" id="UP000549616">
    <property type="component" value="Unassembled WGS sequence"/>
</dbReference>
<evidence type="ECO:0000313" key="3">
    <source>
        <dbReference type="Proteomes" id="UP000549616"/>
    </source>
</evidence>
<dbReference type="AlphaFoldDB" id="A0A853BDJ9"/>
<sequence>MLRRAHPVTHPTTALPKLPAGIPRIAGPAAPAVLSRSTRPRAGPSGRGAFLSTTRHTPGPVERRMAGSSVQPARSLIARHTAVPVGLLPSTRSLAGSCPGLPADTSRTARRLPPVGIRTRPRSSTVLVVGRLQEAPVGIRDRGRRLVDRAPATPCSPGPIRCRARQLPNRGRVCPPGPLPDQVPARKRPSPRSPDCMPARQLLSRGRAFRRDRTRYRVPVRRRPHRGRYRVVPTASRRVLTPHPARRPPARSRRSTR</sequence>
<dbReference type="EMBL" id="JACCFK010000002">
    <property type="protein sequence ID" value="NYI92835.1"/>
    <property type="molecule type" value="Genomic_DNA"/>
</dbReference>
<gene>
    <name evidence="2" type="ORF">HNR02_006210</name>
</gene>
<proteinExistence type="predicted"/>
<organism evidence="2 3">
    <name type="scientific">Amycolatopsis endophytica</name>
    <dbReference type="NCBI Taxonomy" id="860233"/>
    <lineage>
        <taxon>Bacteria</taxon>
        <taxon>Bacillati</taxon>
        <taxon>Actinomycetota</taxon>
        <taxon>Actinomycetes</taxon>
        <taxon>Pseudonocardiales</taxon>
        <taxon>Pseudonocardiaceae</taxon>
        <taxon>Amycolatopsis</taxon>
    </lineage>
</organism>
<evidence type="ECO:0000313" key="2">
    <source>
        <dbReference type="EMBL" id="NYI92835.1"/>
    </source>
</evidence>
<accession>A0A853BDJ9</accession>
<feature type="region of interest" description="Disordered" evidence="1">
    <location>
        <begin position="1"/>
        <end position="65"/>
    </location>
</feature>
<name>A0A853BDJ9_9PSEU</name>
<reference evidence="2 3" key="1">
    <citation type="submission" date="2020-07" db="EMBL/GenBank/DDBJ databases">
        <title>Sequencing the genomes of 1000 actinobacteria strains.</title>
        <authorList>
            <person name="Klenk H.-P."/>
        </authorList>
    </citation>
    <scope>NUCLEOTIDE SEQUENCE [LARGE SCALE GENOMIC DNA]</scope>
    <source>
        <strain evidence="2 3">DSM 104006</strain>
    </source>
</reference>
<protein>
    <submittedName>
        <fullName evidence="2">Uncharacterized protein</fullName>
    </submittedName>
</protein>
<comment type="caution">
    <text evidence="2">The sequence shown here is derived from an EMBL/GenBank/DDBJ whole genome shotgun (WGS) entry which is preliminary data.</text>
</comment>
<evidence type="ECO:0000256" key="1">
    <source>
        <dbReference type="SAM" id="MobiDB-lite"/>
    </source>
</evidence>
<feature type="region of interest" description="Disordered" evidence="1">
    <location>
        <begin position="169"/>
        <end position="198"/>
    </location>
</feature>
<keyword evidence="3" id="KW-1185">Reference proteome</keyword>